<protein>
    <submittedName>
        <fullName evidence="7">General stress protein</fullName>
    </submittedName>
</protein>
<dbReference type="eggNOG" id="COG1734">
    <property type="taxonomic scope" value="Bacteria"/>
</dbReference>
<dbReference type="PANTHER" id="PTHR33823:SF4">
    <property type="entry name" value="GENERAL STRESS PROTEIN 16O"/>
    <property type="match status" value="1"/>
</dbReference>
<evidence type="ECO:0000259" key="6">
    <source>
        <dbReference type="Pfam" id="PF01258"/>
    </source>
</evidence>
<keyword evidence="3" id="KW-0862">Zinc</keyword>
<feature type="zinc finger region" description="dksA C4-type" evidence="4">
    <location>
        <begin position="90"/>
        <end position="114"/>
    </location>
</feature>
<evidence type="ECO:0000256" key="2">
    <source>
        <dbReference type="ARBA" id="ARBA00022771"/>
    </source>
</evidence>
<dbReference type="GO" id="GO:0008270">
    <property type="term" value="F:zinc ion binding"/>
    <property type="evidence" value="ECO:0007669"/>
    <property type="project" value="UniProtKB-KW"/>
</dbReference>
<feature type="compositionally biased region" description="Acidic residues" evidence="5">
    <location>
        <begin position="114"/>
        <end position="127"/>
    </location>
</feature>
<name>A0A060LXL5_9BACI</name>
<dbReference type="PANTHER" id="PTHR33823">
    <property type="entry name" value="RNA POLYMERASE-BINDING TRANSCRIPTION FACTOR DKSA-RELATED"/>
    <property type="match status" value="1"/>
</dbReference>
<dbReference type="InterPro" id="IPR000962">
    <property type="entry name" value="Znf_DskA_TraR"/>
</dbReference>
<keyword evidence="8" id="KW-1185">Reference proteome</keyword>
<proteinExistence type="predicted"/>
<dbReference type="OrthoDB" id="9811543at2"/>
<evidence type="ECO:0000313" key="8">
    <source>
        <dbReference type="Proteomes" id="UP000027142"/>
    </source>
</evidence>
<feature type="region of interest" description="Disordered" evidence="5">
    <location>
        <begin position="15"/>
        <end position="36"/>
    </location>
</feature>
<feature type="compositionally biased region" description="Basic and acidic residues" evidence="5">
    <location>
        <begin position="15"/>
        <end position="27"/>
    </location>
</feature>
<feature type="domain" description="Zinc finger DksA/TraR C4-type" evidence="6">
    <location>
        <begin position="85"/>
        <end position="119"/>
    </location>
</feature>
<dbReference type="HOGENOM" id="CLU_043144_4_2_9"/>
<dbReference type="Pfam" id="PF01258">
    <property type="entry name" value="zf-dskA_traR"/>
    <property type="match status" value="1"/>
</dbReference>
<gene>
    <name evidence="7" type="ORF">BleG1_1932</name>
</gene>
<dbReference type="EMBL" id="CP003923">
    <property type="protein sequence ID" value="AIC94510.1"/>
    <property type="molecule type" value="Genomic_DNA"/>
</dbReference>
<dbReference type="AlphaFoldDB" id="A0A060LXL5"/>
<evidence type="ECO:0000256" key="4">
    <source>
        <dbReference type="PROSITE-ProRule" id="PRU00510"/>
    </source>
</evidence>
<dbReference type="PATRIC" id="fig|1246626.3.peg.1931"/>
<reference evidence="7 8" key="1">
    <citation type="journal article" date="2014" name="Gene">
        <title>A comparative genomic analysis of the alkalitolerant soil bacterium Bacillus lehensis G1.</title>
        <authorList>
            <person name="Noor Y.M."/>
            <person name="Samsulrizal N.H."/>
            <person name="Jema'on N.A."/>
            <person name="Low K.O."/>
            <person name="Ramli A.N."/>
            <person name="Alias N.I."/>
            <person name="Damis S.I."/>
            <person name="Fuzi S.F."/>
            <person name="Isa M.N."/>
            <person name="Murad A.M."/>
            <person name="Raih M.F."/>
            <person name="Bakar F.D."/>
            <person name="Najimudin N."/>
            <person name="Mahadi N.M."/>
            <person name="Illias R.M."/>
        </authorList>
    </citation>
    <scope>NUCLEOTIDE SEQUENCE [LARGE SCALE GENOMIC DNA]</scope>
    <source>
        <strain evidence="7 8">G1</strain>
    </source>
</reference>
<dbReference type="RefSeq" id="WP_078440117.1">
    <property type="nucleotide sequence ID" value="NZ_CP003923.1"/>
</dbReference>
<dbReference type="SUPFAM" id="SSF109635">
    <property type="entry name" value="DnaK suppressor protein DksA, alpha-hairpin domain"/>
    <property type="match status" value="1"/>
</dbReference>
<keyword evidence="2" id="KW-0863">Zinc-finger</keyword>
<dbReference type="Gene3D" id="1.20.120.910">
    <property type="entry name" value="DksA, coiled-coil domain"/>
    <property type="match status" value="1"/>
</dbReference>
<dbReference type="PROSITE" id="PS51128">
    <property type="entry name" value="ZF_DKSA_2"/>
    <property type="match status" value="1"/>
</dbReference>
<dbReference type="STRING" id="1246626.BleG1_1932"/>
<dbReference type="InterPro" id="IPR037187">
    <property type="entry name" value="DnaK_N"/>
</dbReference>
<evidence type="ECO:0000256" key="3">
    <source>
        <dbReference type="ARBA" id="ARBA00022833"/>
    </source>
</evidence>
<evidence type="ECO:0000256" key="5">
    <source>
        <dbReference type="SAM" id="MobiDB-lite"/>
    </source>
</evidence>
<feature type="compositionally biased region" description="Basic and acidic residues" evidence="5">
    <location>
        <begin position="128"/>
        <end position="178"/>
    </location>
</feature>
<dbReference type="Proteomes" id="UP000027142">
    <property type="component" value="Chromosome"/>
</dbReference>
<dbReference type="KEGG" id="ble:BleG1_1932"/>
<evidence type="ECO:0000313" key="7">
    <source>
        <dbReference type="EMBL" id="AIC94510.1"/>
    </source>
</evidence>
<organism evidence="7 8">
    <name type="scientific">Shouchella lehensis G1</name>
    <dbReference type="NCBI Taxonomy" id="1246626"/>
    <lineage>
        <taxon>Bacteria</taxon>
        <taxon>Bacillati</taxon>
        <taxon>Bacillota</taxon>
        <taxon>Bacilli</taxon>
        <taxon>Bacillales</taxon>
        <taxon>Bacillaceae</taxon>
        <taxon>Shouchella</taxon>
    </lineage>
</organism>
<accession>A0A060LXL5</accession>
<dbReference type="SUPFAM" id="SSF57716">
    <property type="entry name" value="Glucocorticoid receptor-like (DNA-binding domain)"/>
    <property type="match status" value="1"/>
</dbReference>
<evidence type="ECO:0000256" key="1">
    <source>
        <dbReference type="ARBA" id="ARBA00022723"/>
    </source>
</evidence>
<keyword evidence="1" id="KW-0479">Metal-binding</keyword>
<feature type="region of interest" description="Disordered" evidence="5">
    <location>
        <begin position="108"/>
        <end position="178"/>
    </location>
</feature>
<sequence length="178" mass="20445">MSLTKDQLNYLKKELHSMKESIEKRTSTPEGEMSEMRGDIARGVDNHLAETASEYEDRVRTQTINEADEHRLAEINEALERMEDGSYGTCIDTGKEIPYERLEALPYAKRTTEAQEEAEEPFADSSEEDRAVGLHHAQLDRDTETTRELAREQDADEHSSEVDAEHHYDEKTDEQSNQ</sequence>